<dbReference type="AlphaFoldDB" id="X1DKK5"/>
<proteinExistence type="predicted"/>
<feature type="non-terminal residue" evidence="1">
    <location>
        <position position="31"/>
    </location>
</feature>
<accession>X1DKK5</accession>
<organism evidence="1">
    <name type="scientific">marine sediment metagenome</name>
    <dbReference type="NCBI Taxonomy" id="412755"/>
    <lineage>
        <taxon>unclassified sequences</taxon>
        <taxon>metagenomes</taxon>
        <taxon>ecological metagenomes</taxon>
    </lineage>
</organism>
<sequence length="31" mass="3516">MEDEVYPKVTSKITIQLSPAGVYHHLTEEEA</sequence>
<gene>
    <name evidence="1" type="ORF">S01H4_63711</name>
</gene>
<reference evidence="1" key="1">
    <citation type="journal article" date="2014" name="Front. Microbiol.">
        <title>High frequency of phylogenetically diverse reductive dehalogenase-homologous genes in deep subseafloor sedimentary metagenomes.</title>
        <authorList>
            <person name="Kawai M."/>
            <person name="Futagami T."/>
            <person name="Toyoda A."/>
            <person name="Takaki Y."/>
            <person name="Nishi S."/>
            <person name="Hori S."/>
            <person name="Arai W."/>
            <person name="Tsubouchi T."/>
            <person name="Morono Y."/>
            <person name="Uchiyama I."/>
            <person name="Ito T."/>
            <person name="Fujiyama A."/>
            <person name="Inagaki F."/>
            <person name="Takami H."/>
        </authorList>
    </citation>
    <scope>NUCLEOTIDE SEQUENCE</scope>
    <source>
        <strain evidence="1">Expedition CK06-06</strain>
    </source>
</reference>
<protein>
    <submittedName>
        <fullName evidence="1">Uncharacterized protein</fullName>
    </submittedName>
</protein>
<dbReference type="EMBL" id="BART01038401">
    <property type="protein sequence ID" value="GAH05519.1"/>
    <property type="molecule type" value="Genomic_DNA"/>
</dbReference>
<comment type="caution">
    <text evidence="1">The sequence shown here is derived from an EMBL/GenBank/DDBJ whole genome shotgun (WGS) entry which is preliminary data.</text>
</comment>
<name>X1DKK5_9ZZZZ</name>
<evidence type="ECO:0000313" key="1">
    <source>
        <dbReference type="EMBL" id="GAH05519.1"/>
    </source>
</evidence>